<dbReference type="EMBL" id="GBEZ01004086">
    <property type="protein sequence ID" value="JAC81103.1"/>
    <property type="molecule type" value="Transcribed_RNA"/>
</dbReference>
<sequence>MQPDNGLQPPGERNEDAVPNKKRLFFTPSVDETDKSKVRKLVAKNYPGLLETGAVSWKQLHANRARRTGGFSPGLAKKIIAEFNKYTENYKLLSDNMARWPSNVSKIRKNVEISGELPPGDTEFPIPVEDGEQQLIYMTYPRDEDQLREVMSYAFDEKKHKVGPWTNPESKKAPTPSGKYNILLNQAAATIALDSDNEYPLRFILPPDLSTLNRSGLPQAQNRIDKLVSVIIVQYSNDNKDVGRQLRIGEDTPVKNSFVPLFVFKIKEDKTIAGTETMQKRSEPYILFNYRADMVDWGDYSKRKAVTYYELRDVMAKLVRPGRPGMLEFTPWVMLRTPPSMPGAKMQHFLVRRRKRNEQEERDKLRQETARGMRPVCIVWGPNDKGIQIVDREGEDYCEYEGDENDLRRLDAKIMTMRDDLQMELKGLDRDKDLGVSDWTREIGENFKSSVALTFTEFDDSRIRDVDTPTLTRRLPFSAFEAVSDIEIRRSFGIYGEDFPERGLTCDFGHLRSAVAEWRKHPSDLNPLPFLVPAAQAARSDRYAPPAVREARALNTTPRLSRMSNSRWRGGGSGSGWRGDDRVGRVCGSRFDHSFGRHNLSHVSSMTNAKGEDSTGCGPDVAERSLAVQMDDESEQAPRARDGSQVRG</sequence>
<evidence type="ECO:0000313" key="2">
    <source>
        <dbReference type="EMBL" id="JAC81103.1"/>
    </source>
</evidence>
<feature type="region of interest" description="Disordered" evidence="1">
    <location>
        <begin position="562"/>
        <end position="582"/>
    </location>
</feature>
<proteinExistence type="predicted"/>
<feature type="region of interest" description="Disordered" evidence="1">
    <location>
        <begin position="1"/>
        <end position="22"/>
    </location>
</feature>
<protein>
    <submittedName>
        <fullName evidence="2">Uncharacterized protein</fullName>
    </submittedName>
</protein>
<feature type="compositionally biased region" description="Basic and acidic residues" evidence="1">
    <location>
        <begin position="636"/>
        <end position="648"/>
    </location>
</feature>
<organism evidence="2">
    <name type="scientific">Tetraselmis sp. GSL018</name>
    <dbReference type="NCBI Taxonomy" id="582737"/>
    <lineage>
        <taxon>Eukaryota</taxon>
        <taxon>Viridiplantae</taxon>
        <taxon>Chlorophyta</taxon>
        <taxon>core chlorophytes</taxon>
        <taxon>Chlorodendrophyceae</taxon>
        <taxon>Chlorodendrales</taxon>
        <taxon>Chlorodendraceae</taxon>
        <taxon>Tetraselmis</taxon>
    </lineage>
</organism>
<feature type="region of interest" description="Disordered" evidence="1">
    <location>
        <begin position="604"/>
        <end position="648"/>
    </location>
</feature>
<reference evidence="2" key="1">
    <citation type="submission" date="2014-05" db="EMBL/GenBank/DDBJ databases">
        <title>The transcriptome of the halophilic microalga Tetraselmis sp. GSL018 isolated from the Great Salt Lake, Utah.</title>
        <authorList>
            <person name="Jinkerson R.E."/>
            <person name="D'Adamo S."/>
            <person name="Posewitz M.C."/>
        </authorList>
    </citation>
    <scope>NUCLEOTIDE SEQUENCE</scope>
    <source>
        <strain evidence="2">GSL018</strain>
    </source>
</reference>
<accession>A0A061SA54</accession>
<evidence type="ECO:0000256" key="1">
    <source>
        <dbReference type="SAM" id="MobiDB-lite"/>
    </source>
</evidence>
<dbReference type="AlphaFoldDB" id="A0A061SA54"/>
<gene>
    <name evidence="2" type="ORF">TSPGSL018_8683</name>
</gene>
<name>A0A061SA54_9CHLO</name>